<protein>
    <recommendedName>
        <fullName evidence="3">Ribosomal protein L7/L12 C-terminal domain-containing protein</fullName>
    </recommendedName>
</protein>
<proteinExistence type="predicted"/>
<dbReference type="EMBL" id="BOOH01000037">
    <property type="protein sequence ID" value="GIH78110.1"/>
    <property type="molecule type" value="Genomic_DNA"/>
</dbReference>
<organism evidence="1 2">
    <name type="scientific">Planobispora longispora</name>
    <dbReference type="NCBI Taxonomy" id="28887"/>
    <lineage>
        <taxon>Bacteria</taxon>
        <taxon>Bacillati</taxon>
        <taxon>Actinomycetota</taxon>
        <taxon>Actinomycetes</taxon>
        <taxon>Streptosporangiales</taxon>
        <taxon>Streptosporangiaceae</taxon>
        <taxon>Planobispora</taxon>
    </lineage>
</organism>
<evidence type="ECO:0000313" key="1">
    <source>
        <dbReference type="EMBL" id="GIH78110.1"/>
    </source>
</evidence>
<sequence>MELFIIGVAILVTLLVVTVAVLGVRGAMNLPGRPSGRPVSPADLDARARMLIARGRPVHAIRLVRRQTGLSVTESKRYVDDLIAGGVPPWPGNLPLPGNAAPPRGDLAGRVRELKAAGRAEQAVLLVRGETGMDEDEARRFVEAIG</sequence>
<comment type="caution">
    <text evidence="1">The sequence shown here is derived from an EMBL/GenBank/DDBJ whole genome shotgun (WGS) entry which is preliminary data.</text>
</comment>
<name>A0A8J3W6V6_9ACTN</name>
<accession>A0A8J3W6V6</accession>
<reference evidence="1 2" key="1">
    <citation type="submission" date="2021-01" db="EMBL/GenBank/DDBJ databases">
        <title>Whole genome shotgun sequence of Planobispora longispora NBRC 13918.</title>
        <authorList>
            <person name="Komaki H."/>
            <person name="Tamura T."/>
        </authorList>
    </citation>
    <scope>NUCLEOTIDE SEQUENCE [LARGE SCALE GENOMIC DNA]</scope>
    <source>
        <strain evidence="1 2">NBRC 13918</strain>
    </source>
</reference>
<keyword evidence="2" id="KW-1185">Reference proteome</keyword>
<dbReference type="AlphaFoldDB" id="A0A8J3W6V6"/>
<evidence type="ECO:0008006" key="3">
    <source>
        <dbReference type="Google" id="ProtNLM"/>
    </source>
</evidence>
<evidence type="ECO:0000313" key="2">
    <source>
        <dbReference type="Proteomes" id="UP000616724"/>
    </source>
</evidence>
<gene>
    <name evidence="1" type="ORF">Plo01_45390</name>
</gene>
<dbReference type="Proteomes" id="UP000616724">
    <property type="component" value="Unassembled WGS sequence"/>
</dbReference>